<reference evidence="2" key="2">
    <citation type="submission" date="2014-06" db="EMBL/GenBank/DDBJ databases">
        <authorList>
            <person name="Genoscope - CEA"/>
        </authorList>
    </citation>
    <scope>NUCLEOTIDE SEQUENCE</scope>
</reference>
<evidence type="ECO:0000313" key="1">
    <source>
        <dbReference type="EMBL" id="CAF2018223.1"/>
    </source>
</evidence>
<sequence>MNASTFGARKFFFFIKLLGILKGKSSKDKSLMVHEELPTDP</sequence>
<dbReference type="AlphaFoldDB" id="A0A078G9G3"/>
<dbReference type="Gramene" id="CDY23050">
    <property type="protein sequence ID" value="CDY23050"/>
    <property type="gene ID" value="GSBRNA2T00021515001"/>
</dbReference>
<name>A0A078G9G3_BRANA</name>
<dbReference type="Proteomes" id="UP000028999">
    <property type="component" value="Unassembled WGS sequence"/>
</dbReference>
<dbReference type="Proteomes" id="UP001295469">
    <property type="component" value="Chromosome C07"/>
</dbReference>
<protein>
    <submittedName>
        <fullName evidence="1">(rape) hypothetical protein</fullName>
    </submittedName>
    <submittedName>
        <fullName evidence="2">BnaC07g31370D protein</fullName>
    </submittedName>
</protein>
<evidence type="ECO:0000313" key="2">
    <source>
        <dbReference type="EMBL" id="CDY23050.1"/>
    </source>
</evidence>
<organism evidence="2 3">
    <name type="scientific">Brassica napus</name>
    <name type="common">Rape</name>
    <dbReference type="NCBI Taxonomy" id="3708"/>
    <lineage>
        <taxon>Eukaryota</taxon>
        <taxon>Viridiplantae</taxon>
        <taxon>Streptophyta</taxon>
        <taxon>Embryophyta</taxon>
        <taxon>Tracheophyta</taxon>
        <taxon>Spermatophyta</taxon>
        <taxon>Magnoliopsida</taxon>
        <taxon>eudicotyledons</taxon>
        <taxon>Gunneridae</taxon>
        <taxon>Pentapetalae</taxon>
        <taxon>rosids</taxon>
        <taxon>malvids</taxon>
        <taxon>Brassicales</taxon>
        <taxon>Brassicaceae</taxon>
        <taxon>Brassiceae</taxon>
        <taxon>Brassica</taxon>
    </lineage>
</organism>
<reference evidence="1" key="3">
    <citation type="submission" date="2021-01" db="EMBL/GenBank/DDBJ databases">
        <authorList>
            <consortium name="Genoscope - CEA"/>
            <person name="William W."/>
        </authorList>
    </citation>
    <scope>NUCLEOTIDE SEQUENCE</scope>
</reference>
<evidence type="ECO:0000313" key="3">
    <source>
        <dbReference type="Proteomes" id="UP000028999"/>
    </source>
</evidence>
<keyword evidence="3" id="KW-1185">Reference proteome</keyword>
<accession>A0A078G9G3</accession>
<proteinExistence type="predicted"/>
<dbReference type="PaxDb" id="3708-A0A078G9G3"/>
<gene>
    <name evidence="2" type="primary">BnaC07g31370D</name>
    <name evidence="1" type="ORF">DARMORV10_C07P45320.1</name>
    <name evidence="2" type="ORF">GSBRNA2T00021515001</name>
</gene>
<reference evidence="2 3" key="1">
    <citation type="journal article" date="2014" name="Science">
        <title>Plant genetics. Early allopolyploid evolution in the post-Neolithic Brassica napus oilseed genome.</title>
        <authorList>
            <person name="Chalhoub B."/>
            <person name="Denoeud F."/>
            <person name="Liu S."/>
            <person name="Parkin I.A."/>
            <person name="Tang H."/>
            <person name="Wang X."/>
            <person name="Chiquet J."/>
            <person name="Belcram H."/>
            <person name="Tong C."/>
            <person name="Samans B."/>
            <person name="Correa M."/>
            <person name="Da Silva C."/>
            <person name="Just J."/>
            <person name="Falentin C."/>
            <person name="Koh C.S."/>
            <person name="Le Clainche I."/>
            <person name="Bernard M."/>
            <person name="Bento P."/>
            <person name="Noel B."/>
            <person name="Labadie K."/>
            <person name="Alberti A."/>
            <person name="Charles M."/>
            <person name="Arnaud D."/>
            <person name="Guo H."/>
            <person name="Daviaud C."/>
            <person name="Alamery S."/>
            <person name="Jabbari K."/>
            <person name="Zhao M."/>
            <person name="Edger P.P."/>
            <person name="Chelaifa H."/>
            <person name="Tack D."/>
            <person name="Lassalle G."/>
            <person name="Mestiri I."/>
            <person name="Schnel N."/>
            <person name="Le Paslier M.C."/>
            <person name="Fan G."/>
            <person name="Renault V."/>
            <person name="Bayer P.E."/>
            <person name="Golicz A.A."/>
            <person name="Manoli S."/>
            <person name="Lee T.H."/>
            <person name="Thi V.H."/>
            <person name="Chalabi S."/>
            <person name="Hu Q."/>
            <person name="Fan C."/>
            <person name="Tollenaere R."/>
            <person name="Lu Y."/>
            <person name="Battail C."/>
            <person name="Shen J."/>
            <person name="Sidebottom C.H."/>
            <person name="Wang X."/>
            <person name="Canaguier A."/>
            <person name="Chauveau A."/>
            <person name="Berard A."/>
            <person name="Deniot G."/>
            <person name="Guan M."/>
            <person name="Liu Z."/>
            <person name="Sun F."/>
            <person name="Lim Y.P."/>
            <person name="Lyons E."/>
            <person name="Town C.D."/>
            <person name="Bancroft I."/>
            <person name="Wang X."/>
            <person name="Meng J."/>
            <person name="Ma J."/>
            <person name="Pires J.C."/>
            <person name="King G.J."/>
            <person name="Brunel D."/>
            <person name="Delourme R."/>
            <person name="Renard M."/>
            <person name="Aury J.M."/>
            <person name="Adams K.L."/>
            <person name="Batley J."/>
            <person name="Snowdon R.J."/>
            <person name="Tost J."/>
            <person name="Edwards D."/>
            <person name="Zhou Y."/>
            <person name="Hua W."/>
            <person name="Sharpe A.G."/>
            <person name="Paterson A.H."/>
            <person name="Guan C."/>
            <person name="Wincker P."/>
        </authorList>
    </citation>
    <scope>NUCLEOTIDE SEQUENCE [LARGE SCALE GENOMIC DNA]</scope>
    <source>
        <strain evidence="3">cv. Darmor-bzh</strain>
    </source>
</reference>
<dbReference type="EMBL" id="LK032139">
    <property type="protein sequence ID" value="CDY23050.1"/>
    <property type="molecule type" value="Genomic_DNA"/>
</dbReference>
<dbReference type="EMBL" id="HG994371">
    <property type="protein sequence ID" value="CAF2018223.1"/>
    <property type="molecule type" value="Genomic_DNA"/>
</dbReference>